<dbReference type="RefSeq" id="XP_062655091.1">
    <property type="nucleotide sequence ID" value="XM_062800933.1"/>
</dbReference>
<dbReference type="EMBL" id="JAUEPN010000009">
    <property type="protein sequence ID" value="KAK3291577.1"/>
    <property type="molecule type" value="Genomic_DNA"/>
</dbReference>
<comment type="caution">
    <text evidence="1">The sequence shown here is derived from an EMBL/GenBank/DDBJ whole genome shotgun (WGS) entry which is preliminary data.</text>
</comment>
<dbReference type="GeneID" id="87837881"/>
<accession>A0AAE0H7U1</accession>
<dbReference type="Proteomes" id="UP001278766">
    <property type="component" value="Unassembled WGS sequence"/>
</dbReference>
<protein>
    <submittedName>
        <fullName evidence="1">Uncharacterized protein</fullName>
    </submittedName>
</protein>
<reference evidence="1" key="2">
    <citation type="submission" date="2023-06" db="EMBL/GenBank/DDBJ databases">
        <authorList>
            <consortium name="Lawrence Berkeley National Laboratory"/>
            <person name="Haridas S."/>
            <person name="Hensen N."/>
            <person name="Bonometti L."/>
            <person name="Westerberg I."/>
            <person name="Brannstrom I.O."/>
            <person name="Guillou S."/>
            <person name="Cros-Aarteil S."/>
            <person name="Calhoun S."/>
            <person name="Kuo A."/>
            <person name="Mondo S."/>
            <person name="Pangilinan J."/>
            <person name="Riley R."/>
            <person name="Labutti K."/>
            <person name="Andreopoulos B."/>
            <person name="Lipzen A."/>
            <person name="Chen C."/>
            <person name="Yanf M."/>
            <person name="Daum C."/>
            <person name="Ng V."/>
            <person name="Clum A."/>
            <person name="Steindorff A."/>
            <person name="Ohm R."/>
            <person name="Martin F."/>
            <person name="Silar P."/>
            <person name="Natvig D."/>
            <person name="Lalanne C."/>
            <person name="Gautier V."/>
            <person name="Ament-Velasquez S.L."/>
            <person name="Kruys A."/>
            <person name="Hutchinson M.I."/>
            <person name="Powell A.J."/>
            <person name="Barry K."/>
            <person name="Miller A.N."/>
            <person name="Grigoriev I.V."/>
            <person name="Debuchy R."/>
            <person name="Gladieux P."/>
            <person name="Thoren M.H."/>
            <person name="Johannesson H."/>
        </authorList>
    </citation>
    <scope>NUCLEOTIDE SEQUENCE</scope>
    <source>
        <strain evidence="1">CBS 168.71</strain>
    </source>
</reference>
<organism evidence="1 2">
    <name type="scientific">Chaetomium fimeti</name>
    <dbReference type="NCBI Taxonomy" id="1854472"/>
    <lineage>
        <taxon>Eukaryota</taxon>
        <taxon>Fungi</taxon>
        <taxon>Dikarya</taxon>
        <taxon>Ascomycota</taxon>
        <taxon>Pezizomycotina</taxon>
        <taxon>Sordariomycetes</taxon>
        <taxon>Sordariomycetidae</taxon>
        <taxon>Sordariales</taxon>
        <taxon>Chaetomiaceae</taxon>
        <taxon>Chaetomium</taxon>
    </lineage>
</organism>
<gene>
    <name evidence="1" type="ORF">B0H64DRAFT_330349</name>
</gene>
<proteinExistence type="predicted"/>
<reference evidence="1" key="1">
    <citation type="journal article" date="2023" name="Mol. Phylogenet. Evol.">
        <title>Genome-scale phylogeny and comparative genomics of the fungal order Sordariales.</title>
        <authorList>
            <person name="Hensen N."/>
            <person name="Bonometti L."/>
            <person name="Westerberg I."/>
            <person name="Brannstrom I.O."/>
            <person name="Guillou S."/>
            <person name="Cros-Aarteil S."/>
            <person name="Calhoun S."/>
            <person name="Haridas S."/>
            <person name="Kuo A."/>
            <person name="Mondo S."/>
            <person name="Pangilinan J."/>
            <person name="Riley R."/>
            <person name="LaButti K."/>
            <person name="Andreopoulos B."/>
            <person name="Lipzen A."/>
            <person name="Chen C."/>
            <person name="Yan M."/>
            <person name="Daum C."/>
            <person name="Ng V."/>
            <person name="Clum A."/>
            <person name="Steindorff A."/>
            <person name="Ohm R.A."/>
            <person name="Martin F."/>
            <person name="Silar P."/>
            <person name="Natvig D.O."/>
            <person name="Lalanne C."/>
            <person name="Gautier V."/>
            <person name="Ament-Velasquez S.L."/>
            <person name="Kruys A."/>
            <person name="Hutchinson M.I."/>
            <person name="Powell A.J."/>
            <person name="Barry K."/>
            <person name="Miller A.N."/>
            <person name="Grigoriev I.V."/>
            <person name="Debuchy R."/>
            <person name="Gladieux P."/>
            <person name="Hiltunen Thoren M."/>
            <person name="Johannesson H."/>
        </authorList>
    </citation>
    <scope>NUCLEOTIDE SEQUENCE</scope>
    <source>
        <strain evidence="1">CBS 168.71</strain>
    </source>
</reference>
<sequence>MSTTDLVFVTTTGRPGLSRADTKLMRGHVTRSNFAKRRRRRAELQRAEHELCHTEDRLEPPVLKTQKYSIGGEKFRKDSPSPKSRINMSDFWSHFFLHGETYPASSQEGAWLQLLVSEAALAQVSLSIGFRIWSPNAAYQKEALACSSSALSIIMNRIATEQALTDAVMAAVLHMAVGERFGLDDEAWHVHIGGLAQLITARAQRGQTDLPVWFSNMIIFDAINAVFGFPLCCDKRLLDAVQPYGIPAITKVADMTQHLLHLRDLITAYHHERSPFKNEIDQKWAHLLHEARELRRSVPENPYVVATSLSAEILLWLCWENQLTPGGLTQLAGELRQAICRFPFRPCSFTEMVSCPMMLGAIAARPGSETRAWFVGRLRRSVAAAKSRAWARPLDMVEKKVCTGMVGGGRFEELWRELGADL</sequence>
<dbReference type="PANTHER" id="PTHR37540:SF5">
    <property type="entry name" value="TRANSCRIPTION FACTOR DOMAIN-CONTAINING PROTEIN"/>
    <property type="match status" value="1"/>
</dbReference>
<evidence type="ECO:0000313" key="1">
    <source>
        <dbReference type="EMBL" id="KAK3291577.1"/>
    </source>
</evidence>
<name>A0AAE0H7U1_9PEZI</name>
<dbReference type="PANTHER" id="PTHR37540">
    <property type="entry name" value="TRANSCRIPTION FACTOR (ACR-2), PUTATIVE-RELATED-RELATED"/>
    <property type="match status" value="1"/>
</dbReference>
<evidence type="ECO:0000313" key="2">
    <source>
        <dbReference type="Proteomes" id="UP001278766"/>
    </source>
</evidence>
<keyword evidence="2" id="KW-1185">Reference proteome</keyword>
<dbReference type="AlphaFoldDB" id="A0AAE0H7U1"/>